<dbReference type="OrthoDB" id="88936at2"/>
<evidence type="ECO:0000313" key="1">
    <source>
        <dbReference type="EMBL" id="ALQ40372.1"/>
    </source>
</evidence>
<dbReference type="AlphaFoldDB" id="A0A0S2ZNA8"/>
<sequence length="82" mass="10086">MSFWYKPCPICDGQGRLEIMKNIDQNTLFFCCDECMSCWKNREDLEKRINKFMEYSIKFDFIPATEEDIKEHKWEKYKLNIK</sequence>
<dbReference type="EMBL" id="CP013331">
    <property type="protein sequence ID" value="ALQ40372.1"/>
    <property type="molecule type" value="Genomic_DNA"/>
</dbReference>
<accession>A0A0S2ZNA8</accession>
<gene>
    <name evidence="1" type="ORF">RN87_07475</name>
</gene>
<dbReference type="Proteomes" id="UP000063275">
    <property type="component" value="Chromosome"/>
</dbReference>
<dbReference type="KEGG" id="fhw:RN87_07475"/>
<evidence type="ECO:0000313" key="2">
    <source>
        <dbReference type="Proteomes" id="UP000063275"/>
    </source>
</evidence>
<name>A0A0S2ZNA8_9FUSO</name>
<reference evidence="1 2" key="1">
    <citation type="submission" date="2015-11" db="EMBL/GenBank/DDBJ databases">
        <authorList>
            <person name="Zhang Y."/>
            <person name="Guo Z."/>
        </authorList>
    </citation>
    <scope>NUCLEOTIDE SEQUENCE [LARGE SCALE GENOMIC DNA]</scope>
    <source>
        <strain evidence="1 2">ChDC F174</strain>
    </source>
</reference>
<proteinExistence type="predicted"/>
<dbReference type="RefSeq" id="WP_029493936.1">
    <property type="nucleotide sequence ID" value="NZ_ATKF01000107.1"/>
</dbReference>
<protein>
    <submittedName>
        <fullName evidence="1">Uncharacterized protein</fullName>
    </submittedName>
</protein>
<organism evidence="1">
    <name type="scientific">Fusobacterium hwasookii ChDC F174</name>
    <dbReference type="NCBI Taxonomy" id="1307442"/>
    <lineage>
        <taxon>Bacteria</taxon>
        <taxon>Fusobacteriati</taxon>
        <taxon>Fusobacteriota</taxon>
        <taxon>Fusobacteriia</taxon>
        <taxon>Fusobacteriales</taxon>
        <taxon>Fusobacteriaceae</taxon>
        <taxon>Fusobacterium</taxon>
    </lineage>
</organism>